<dbReference type="EMBL" id="SEWF01000022">
    <property type="protein sequence ID" value="RYU94722.1"/>
    <property type="molecule type" value="Genomic_DNA"/>
</dbReference>
<accession>A0A4Q5LY73</accession>
<dbReference type="Proteomes" id="UP000293162">
    <property type="component" value="Unassembled WGS sequence"/>
</dbReference>
<reference evidence="3 4" key="1">
    <citation type="submission" date="2019-02" db="EMBL/GenBank/DDBJ databases">
        <title>Bacterial novel species Emticicia sp. 17J42-9 isolated from soil.</title>
        <authorList>
            <person name="Jung H.-Y."/>
        </authorList>
    </citation>
    <scope>NUCLEOTIDE SEQUENCE [LARGE SCALE GENOMIC DNA]</scope>
    <source>
        <strain evidence="3 4">17J42-9</strain>
    </source>
</reference>
<evidence type="ECO:0000313" key="3">
    <source>
        <dbReference type="EMBL" id="RYU94722.1"/>
    </source>
</evidence>
<sequence>MPNFLVVKNLALPDDYSIIELDGHKILTLRGFYEEIGEALAFPEEFGFTIESLDEMLSNLSWLEDEKIVVYISPSEHFIEKERNPEKIGTLLNLLDAICEDWRWDDDNEDLPKKELIFAFADSARIRELLDKQEISYRKDAK</sequence>
<gene>
    <name evidence="3" type="ORF">EWM59_15425</name>
</gene>
<dbReference type="SUPFAM" id="SSF52038">
    <property type="entry name" value="Barstar-related"/>
    <property type="match status" value="1"/>
</dbReference>
<dbReference type="Pfam" id="PF01337">
    <property type="entry name" value="Barstar"/>
    <property type="match status" value="1"/>
</dbReference>
<protein>
    <submittedName>
        <fullName evidence="3">Barnase inhibitor</fullName>
    </submittedName>
</protein>
<comment type="similarity">
    <text evidence="1">Belongs to the barstar family.</text>
</comment>
<name>A0A4Q5LY73_9BACT</name>
<dbReference type="RefSeq" id="WP_130022128.1">
    <property type="nucleotide sequence ID" value="NZ_SEWF01000022.1"/>
</dbReference>
<feature type="domain" description="Barstar (barnase inhibitor)" evidence="2">
    <location>
        <begin position="18"/>
        <end position="105"/>
    </location>
</feature>
<dbReference type="InterPro" id="IPR035905">
    <property type="entry name" value="Barstar-like_sf"/>
</dbReference>
<evidence type="ECO:0000256" key="1">
    <source>
        <dbReference type="ARBA" id="ARBA00006845"/>
    </source>
</evidence>
<dbReference type="AlphaFoldDB" id="A0A4Q5LY73"/>
<dbReference type="Gene3D" id="3.30.370.10">
    <property type="entry name" value="Barstar-like"/>
    <property type="match status" value="1"/>
</dbReference>
<dbReference type="InterPro" id="IPR000468">
    <property type="entry name" value="Barstar"/>
</dbReference>
<keyword evidence="4" id="KW-1185">Reference proteome</keyword>
<evidence type="ECO:0000259" key="2">
    <source>
        <dbReference type="Pfam" id="PF01337"/>
    </source>
</evidence>
<dbReference type="OrthoDB" id="7575400at2"/>
<proteinExistence type="inferred from homology"/>
<comment type="caution">
    <text evidence="3">The sequence shown here is derived from an EMBL/GenBank/DDBJ whole genome shotgun (WGS) entry which is preliminary data.</text>
</comment>
<evidence type="ECO:0000313" key="4">
    <source>
        <dbReference type="Proteomes" id="UP000293162"/>
    </source>
</evidence>
<organism evidence="3 4">
    <name type="scientific">Emticicia agri</name>
    <dbReference type="NCBI Taxonomy" id="2492393"/>
    <lineage>
        <taxon>Bacteria</taxon>
        <taxon>Pseudomonadati</taxon>
        <taxon>Bacteroidota</taxon>
        <taxon>Cytophagia</taxon>
        <taxon>Cytophagales</taxon>
        <taxon>Leadbetterellaceae</taxon>
        <taxon>Emticicia</taxon>
    </lineage>
</organism>